<keyword evidence="3" id="KW-1185">Reference proteome</keyword>
<dbReference type="EMBL" id="JAUKPO010000008">
    <property type="protein sequence ID" value="MDO1447621.1"/>
    <property type="molecule type" value="Genomic_DNA"/>
</dbReference>
<dbReference type="Pfam" id="PF13649">
    <property type="entry name" value="Methyltransf_25"/>
    <property type="match status" value="1"/>
</dbReference>
<dbReference type="SUPFAM" id="SSF53335">
    <property type="entry name" value="S-adenosyl-L-methionine-dependent methyltransferases"/>
    <property type="match status" value="1"/>
</dbReference>
<dbReference type="Proteomes" id="UP001168528">
    <property type="component" value="Unassembled WGS sequence"/>
</dbReference>
<keyword evidence="2" id="KW-0808">Transferase</keyword>
<dbReference type="EC" id="2.1.-.-" evidence="2"/>
<reference evidence="2" key="1">
    <citation type="submission" date="2023-07" db="EMBL/GenBank/DDBJ databases">
        <title>The genome sequence of Rhodocytophaga aerolata KACC 12507.</title>
        <authorList>
            <person name="Zhang X."/>
        </authorList>
    </citation>
    <scope>NUCLEOTIDE SEQUENCE</scope>
    <source>
        <strain evidence="2">KACC 12507</strain>
    </source>
</reference>
<accession>A0ABT8R695</accession>
<gene>
    <name evidence="2" type="ORF">Q0590_15230</name>
</gene>
<evidence type="ECO:0000313" key="3">
    <source>
        <dbReference type="Proteomes" id="UP001168528"/>
    </source>
</evidence>
<sequence length="261" mass="30626">MYEKDLLRTILNQIAVDENLEFIHLINEKIHPKDEMYIKGKEDHYFKVGLSAISCIEKALIVSGVKRESINNILDFPCGYGRVMRFLRAYFPQATIAGSEIDENYLEFCQKEFACLPILSNTDFTRIKFNTKYNLIWCGSLFTHLSKDKFIKLLQVFTHILESDGLLVFTNHGRFSLTALKNRWYGIDKKKRRIVEFGYKFLNYGYTDYAFSKNYGLSLIKPSWIIKQLEKSTSLKIIMYLEKGWDNHQDVIVCKKESVMM</sequence>
<protein>
    <submittedName>
        <fullName evidence="2">Class I SAM-dependent methyltransferase</fullName>
        <ecNumber evidence="2">2.1.-.-</ecNumber>
    </submittedName>
</protein>
<proteinExistence type="predicted"/>
<dbReference type="GO" id="GO:0008168">
    <property type="term" value="F:methyltransferase activity"/>
    <property type="evidence" value="ECO:0007669"/>
    <property type="project" value="UniProtKB-KW"/>
</dbReference>
<evidence type="ECO:0000313" key="2">
    <source>
        <dbReference type="EMBL" id="MDO1447621.1"/>
    </source>
</evidence>
<dbReference type="GO" id="GO:0032259">
    <property type="term" value="P:methylation"/>
    <property type="evidence" value="ECO:0007669"/>
    <property type="project" value="UniProtKB-KW"/>
</dbReference>
<dbReference type="RefSeq" id="WP_302038426.1">
    <property type="nucleotide sequence ID" value="NZ_JAUKPO010000008.1"/>
</dbReference>
<keyword evidence="2" id="KW-0489">Methyltransferase</keyword>
<evidence type="ECO:0000259" key="1">
    <source>
        <dbReference type="Pfam" id="PF13649"/>
    </source>
</evidence>
<name>A0ABT8R695_9BACT</name>
<dbReference type="InterPro" id="IPR029063">
    <property type="entry name" value="SAM-dependent_MTases_sf"/>
</dbReference>
<feature type="domain" description="Methyltransferase" evidence="1">
    <location>
        <begin position="73"/>
        <end position="165"/>
    </location>
</feature>
<dbReference type="Gene3D" id="3.40.50.150">
    <property type="entry name" value="Vaccinia Virus protein VP39"/>
    <property type="match status" value="1"/>
</dbReference>
<dbReference type="InterPro" id="IPR041698">
    <property type="entry name" value="Methyltransf_25"/>
</dbReference>
<organism evidence="2 3">
    <name type="scientific">Rhodocytophaga aerolata</name>
    <dbReference type="NCBI Taxonomy" id="455078"/>
    <lineage>
        <taxon>Bacteria</taxon>
        <taxon>Pseudomonadati</taxon>
        <taxon>Bacteroidota</taxon>
        <taxon>Cytophagia</taxon>
        <taxon>Cytophagales</taxon>
        <taxon>Rhodocytophagaceae</taxon>
        <taxon>Rhodocytophaga</taxon>
    </lineage>
</organism>
<comment type="caution">
    <text evidence="2">The sequence shown here is derived from an EMBL/GenBank/DDBJ whole genome shotgun (WGS) entry which is preliminary data.</text>
</comment>